<sequence length="162" mass="19082">MDALEKTAHARGGSEQSVSPDDAARIAAHELQLGLHAVISKQVHAHWQRRRQRLQKPLLRHLWPQPSAADSSPLAVFRPRVGREKMTLRKQKRVGRDSLIRAEKLLDDCRLVEKVLRRMRTRDEKKEHLLEVRSLMFEQQRFELTDPLYSHPLWPQLRDKIR</sequence>
<dbReference type="AlphaFoldDB" id="U6GQP7"/>
<dbReference type="GO" id="GO:0006357">
    <property type="term" value="P:regulation of transcription by RNA polymerase II"/>
    <property type="evidence" value="ECO:0007669"/>
    <property type="project" value="InterPro"/>
</dbReference>
<organism evidence="2 3">
    <name type="scientific">Eimeria acervulina</name>
    <name type="common">Coccidian parasite</name>
    <dbReference type="NCBI Taxonomy" id="5801"/>
    <lineage>
        <taxon>Eukaryota</taxon>
        <taxon>Sar</taxon>
        <taxon>Alveolata</taxon>
        <taxon>Apicomplexa</taxon>
        <taxon>Conoidasida</taxon>
        <taxon>Coccidia</taxon>
        <taxon>Eucoccidiorida</taxon>
        <taxon>Eimeriorina</taxon>
        <taxon>Eimeriidae</taxon>
        <taxon>Eimeria</taxon>
    </lineage>
</organism>
<reference evidence="2" key="1">
    <citation type="submission" date="2013-10" db="EMBL/GenBank/DDBJ databases">
        <title>Genomic analysis of the causative agents of coccidiosis in chickens.</title>
        <authorList>
            <person name="Reid A.J."/>
            <person name="Blake D."/>
            <person name="Billington K."/>
            <person name="Browne H."/>
            <person name="Dunn M."/>
            <person name="Hung S."/>
            <person name="Kawahara F."/>
            <person name="Miranda-Saavedra D."/>
            <person name="Mourier T."/>
            <person name="Nagra H."/>
            <person name="Otto T.D."/>
            <person name="Rawlings N."/>
            <person name="Sanchez A."/>
            <person name="Sanders M."/>
            <person name="Subramaniam C."/>
            <person name="Tay Y."/>
            <person name="Dear P."/>
            <person name="Doerig C."/>
            <person name="Gruber A."/>
            <person name="Parkinson J."/>
            <person name="Shirley M."/>
            <person name="Wan K.L."/>
            <person name="Berriman M."/>
            <person name="Tomley F."/>
            <person name="Pain A."/>
        </authorList>
    </citation>
    <scope>NUCLEOTIDE SEQUENCE</scope>
    <source>
        <strain evidence="2">Houghton</strain>
    </source>
</reference>
<dbReference type="OrthoDB" id="348149at2759"/>
<dbReference type="PANTHER" id="PTHR14898">
    <property type="entry name" value="ENHANCER OF POLYCOMB"/>
    <property type="match status" value="1"/>
</dbReference>
<reference evidence="2" key="2">
    <citation type="submission" date="2013-10" db="EMBL/GenBank/DDBJ databases">
        <authorList>
            <person name="Aslett M."/>
        </authorList>
    </citation>
    <scope>NUCLEOTIDE SEQUENCE</scope>
    <source>
        <strain evidence="2">Houghton</strain>
    </source>
</reference>
<evidence type="ECO:0000313" key="3">
    <source>
        <dbReference type="Proteomes" id="UP000018050"/>
    </source>
</evidence>
<dbReference type="RefSeq" id="XP_013248094.1">
    <property type="nucleotide sequence ID" value="XM_013392640.1"/>
</dbReference>
<feature type="region of interest" description="Disordered" evidence="1">
    <location>
        <begin position="1"/>
        <end position="22"/>
    </location>
</feature>
<dbReference type="VEuPathDB" id="ToxoDB:EAH_00066890"/>
<dbReference type="GeneID" id="25274759"/>
<feature type="non-terminal residue" evidence="2">
    <location>
        <position position="162"/>
    </location>
</feature>
<evidence type="ECO:0000313" key="2">
    <source>
        <dbReference type="EMBL" id="CDI82541.1"/>
    </source>
</evidence>
<protein>
    <submittedName>
        <fullName evidence="2">Uncharacterized protein</fullName>
    </submittedName>
</protein>
<gene>
    <name evidence="2" type="ORF">EAH_00066890</name>
</gene>
<dbReference type="Proteomes" id="UP000018050">
    <property type="component" value="Unassembled WGS sequence"/>
</dbReference>
<dbReference type="InterPro" id="IPR024943">
    <property type="entry name" value="Enhancer_polycomb"/>
</dbReference>
<proteinExistence type="predicted"/>
<accession>U6GQP7</accession>
<name>U6GQP7_EIMAC</name>
<keyword evidence="3" id="KW-1185">Reference proteome</keyword>
<dbReference type="GO" id="GO:0035267">
    <property type="term" value="C:NuA4 histone acetyltransferase complex"/>
    <property type="evidence" value="ECO:0007669"/>
    <property type="project" value="InterPro"/>
</dbReference>
<dbReference type="EMBL" id="HG672517">
    <property type="protein sequence ID" value="CDI82541.1"/>
    <property type="molecule type" value="Genomic_DNA"/>
</dbReference>
<evidence type="ECO:0000256" key="1">
    <source>
        <dbReference type="SAM" id="MobiDB-lite"/>
    </source>
</evidence>